<dbReference type="EMBL" id="QNQT01000009">
    <property type="protein sequence ID" value="RDU35622.1"/>
    <property type="molecule type" value="Genomic_DNA"/>
</dbReference>
<gene>
    <name evidence="3" type="ORF">DRW41_17985</name>
</gene>
<feature type="domain" description="Glycosyltransferase subfamily 4-like N-terminal" evidence="2">
    <location>
        <begin position="24"/>
        <end position="168"/>
    </location>
</feature>
<dbReference type="Pfam" id="PF13439">
    <property type="entry name" value="Glyco_transf_4"/>
    <property type="match status" value="1"/>
</dbReference>
<organism evidence="3 4">
    <name type="scientific">Neobacillus piezotolerans</name>
    <dbReference type="NCBI Taxonomy" id="2259171"/>
    <lineage>
        <taxon>Bacteria</taxon>
        <taxon>Bacillati</taxon>
        <taxon>Bacillota</taxon>
        <taxon>Bacilli</taxon>
        <taxon>Bacillales</taxon>
        <taxon>Bacillaceae</taxon>
        <taxon>Neobacillus</taxon>
    </lineage>
</organism>
<comment type="caution">
    <text evidence="3">The sequence shown here is derived from an EMBL/GenBank/DDBJ whole genome shotgun (WGS) entry which is preliminary data.</text>
</comment>
<dbReference type="Pfam" id="PF00534">
    <property type="entry name" value="Glycos_transf_1"/>
    <property type="match status" value="1"/>
</dbReference>
<keyword evidence="3" id="KW-0808">Transferase</keyword>
<dbReference type="SUPFAM" id="SSF53756">
    <property type="entry name" value="UDP-Glycosyltransferase/glycogen phosphorylase"/>
    <property type="match status" value="1"/>
</dbReference>
<dbReference type="OrthoDB" id="9813214at2"/>
<accession>A0A3D8GMX5</accession>
<keyword evidence="4" id="KW-1185">Reference proteome</keyword>
<dbReference type="CDD" id="cd03794">
    <property type="entry name" value="GT4_WbuB-like"/>
    <property type="match status" value="1"/>
</dbReference>
<evidence type="ECO:0000259" key="2">
    <source>
        <dbReference type="Pfam" id="PF13439"/>
    </source>
</evidence>
<dbReference type="InterPro" id="IPR050194">
    <property type="entry name" value="Glycosyltransferase_grp1"/>
</dbReference>
<dbReference type="PANTHER" id="PTHR45947">
    <property type="entry name" value="SULFOQUINOVOSYL TRANSFERASE SQD2"/>
    <property type="match status" value="1"/>
</dbReference>
<dbReference type="RefSeq" id="WP_115453406.1">
    <property type="nucleotide sequence ID" value="NZ_QNQT01000009.1"/>
</dbReference>
<name>A0A3D8GMX5_9BACI</name>
<dbReference type="InterPro" id="IPR001296">
    <property type="entry name" value="Glyco_trans_1"/>
</dbReference>
<proteinExistence type="predicted"/>
<dbReference type="GO" id="GO:0016757">
    <property type="term" value="F:glycosyltransferase activity"/>
    <property type="evidence" value="ECO:0007669"/>
    <property type="project" value="InterPro"/>
</dbReference>
<dbReference type="Gene3D" id="3.40.50.2000">
    <property type="entry name" value="Glycogen Phosphorylase B"/>
    <property type="match status" value="2"/>
</dbReference>
<evidence type="ECO:0000259" key="1">
    <source>
        <dbReference type="Pfam" id="PF00534"/>
    </source>
</evidence>
<dbReference type="InterPro" id="IPR028098">
    <property type="entry name" value="Glyco_trans_4-like_N"/>
</dbReference>
<protein>
    <submittedName>
        <fullName evidence="3">Glycosyltransferase family 1 protein</fullName>
    </submittedName>
</protein>
<reference evidence="3 4" key="1">
    <citation type="submission" date="2018-07" db="EMBL/GenBank/DDBJ databases">
        <title>Bacillus sp. YLB-04 draft genome sequence.</title>
        <authorList>
            <person name="Yu L."/>
            <person name="Tang X."/>
        </authorList>
    </citation>
    <scope>NUCLEOTIDE SEQUENCE [LARGE SCALE GENOMIC DNA]</scope>
    <source>
        <strain evidence="3 4">YLB-04</strain>
    </source>
</reference>
<dbReference type="Proteomes" id="UP000257144">
    <property type="component" value="Unassembled WGS sequence"/>
</dbReference>
<dbReference type="PANTHER" id="PTHR45947:SF3">
    <property type="entry name" value="SULFOQUINOVOSYL TRANSFERASE SQD2"/>
    <property type="match status" value="1"/>
</dbReference>
<evidence type="ECO:0000313" key="4">
    <source>
        <dbReference type="Proteomes" id="UP000257144"/>
    </source>
</evidence>
<dbReference type="AlphaFoldDB" id="A0A3D8GMX5"/>
<feature type="domain" description="Glycosyl transferase family 1" evidence="1">
    <location>
        <begin position="183"/>
        <end position="341"/>
    </location>
</feature>
<evidence type="ECO:0000313" key="3">
    <source>
        <dbReference type="EMBL" id="RDU35622.1"/>
    </source>
</evidence>
<sequence>MKICHLTSVHPYTDIRINLKQCVSLAGAGHEVYLLAPNAPEKTINGVHLRPLRVRNKNRFERIFKNKRFILAQVNEIEADVYHFHDPELIFVGRELKKQGKKVVYDVHEDLPMQIYRKPYIPAFLKKPMSLGVQLVEKNASRNFDLICAATPHISGKFEKYNPQRIDVKNYPKLGKQQAVLNNQPMEEKYVCYIGGLAGDRGLYVMEEAIRMSTCSLYLAGNFHNPADKARFEKMENDKVAYLGFLDKEGVAALLGNSLAGLVVLEENEPFKYSLPVKMFEYMSAGIPVICSDFPLWREIVEKHNCGVCVNPADPKEISAAINFLHDNPTLAKKMGENGRRAVESEYNWETESKKLIEAYEQLINQNFSEEVYVHENSNARSI</sequence>